<organism evidence="1 2">
    <name type="scientific">Methanoculleus marisnigri</name>
    <dbReference type="NCBI Taxonomy" id="2198"/>
    <lineage>
        <taxon>Archaea</taxon>
        <taxon>Methanobacteriati</taxon>
        <taxon>Methanobacteriota</taxon>
        <taxon>Stenosarchaea group</taxon>
        <taxon>Methanomicrobia</taxon>
        <taxon>Methanomicrobiales</taxon>
        <taxon>Methanomicrobiaceae</taxon>
        <taxon>Methanoculleus</taxon>
    </lineage>
</organism>
<evidence type="ECO:0000313" key="1">
    <source>
        <dbReference type="EMBL" id="KUL02121.1"/>
    </source>
</evidence>
<dbReference type="AlphaFoldDB" id="A0A101IVZ6"/>
<evidence type="ECO:0000313" key="2">
    <source>
        <dbReference type="Proteomes" id="UP000054598"/>
    </source>
</evidence>
<dbReference type="EMBL" id="LGHE01000072">
    <property type="protein sequence ID" value="KUL02121.1"/>
    <property type="molecule type" value="Genomic_DNA"/>
</dbReference>
<dbReference type="PATRIC" id="fig|2198.3.peg.647"/>
<comment type="caution">
    <text evidence="1">The sequence shown here is derived from an EMBL/GenBank/DDBJ whole genome shotgun (WGS) entry which is preliminary data.</text>
</comment>
<dbReference type="Proteomes" id="UP000054598">
    <property type="component" value="Unassembled WGS sequence"/>
</dbReference>
<accession>A0A101IVZ6</accession>
<sequence length="203" mass="22400">MTAVAVTLLKTAVIAAIIGRIPTLTVTPPFQARQTPHPEGLLPAVHRLPGPNIYPRIFQSASATLACRPVTPVRPAVASAATPRLRCGLYLRQRNAIMFRSVGDRSLPDQIRRPNCLYLSRLIENEMSTFPNTSQIVPRVLMPAPVGKDVRWDYRRATFRKPKFRGNLMLSLIRASASCTNASPRHSRAKQRALSGPICTADI</sequence>
<reference evidence="2" key="1">
    <citation type="journal article" date="2015" name="MBio">
        <title>Genome-Resolved Metagenomic Analysis Reveals Roles for Candidate Phyla and Other Microbial Community Members in Biogeochemical Transformations in Oil Reservoirs.</title>
        <authorList>
            <person name="Hu P."/>
            <person name="Tom L."/>
            <person name="Singh A."/>
            <person name="Thomas B.C."/>
            <person name="Baker B.J."/>
            <person name="Piceno Y.M."/>
            <person name="Andersen G.L."/>
            <person name="Banfield J.F."/>
        </authorList>
    </citation>
    <scope>NUCLEOTIDE SEQUENCE [LARGE SCALE GENOMIC DNA]</scope>
</reference>
<proteinExistence type="predicted"/>
<protein>
    <submittedName>
        <fullName evidence="1">Uncharacterized protein</fullName>
    </submittedName>
</protein>
<name>A0A101IVZ6_9EURY</name>
<gene>
    <name evidence="1" type="ORF">XE10_0802</name>
</gene>